<feature type="non-terminal residue" evidence="7">
    <location>
        <position position="1"/>
    </location>
</feature>
<evidence type="ECO:0000256" key="4">
    <source>
        <dbReference type="ARBA" id="ARBA00022989"/>
    </source>
</evidence>
<feature type="transmembrane region" description="Helical" evidence="6">
    <location>
        <begin position="64"/>
        <end position="87"/>
    </location>
</feature>
<sequence>LETSKHAIRLHLFALFLDGFLFMAATYFVAMGKSGQALLVSLGNMLIQFPFLFILPKFLGINGVWLAVPLSNIAFTLIVLPMLLVSLKGLLKIDKLKPTDPTLSFIK</sequence>
<comment type="caution">
    <text evidence="7">The sequence shown here is derived from an EMBL/GenBank/DDBJ whole genome shotgun (WGS) entry which is preliminary data.</text>
</comment>
<evidence type="ECO:0008006" key="8">
    <source>
        <dbReference type="Google" id="ProtNLM"/>
    </source>
</evidence>
<proteinExistence type="predicted"/>
<gene>
    <name evidence="7" type="ORF">LCGC14_2456190</name>
</gene>
<feature type="transmembrane region" description="Helical" evidence="6">
    <location>
        <begin position="12"/>
        <end position="30"/>
    </location>
</feature>
<keyword evidence="2" id="KW-1003">Cell membrane</keyword>
<dbReference type="PANTHER" id="PTHR43823">
    <property type="entry name" value="SPORULATION PROTEIN YKVU"/>
    <property type="match status" value="1"/>
</dbReference>
<evidence type="ECO:0000256" key="1">
    <source>
        <dbReference type="ARBA" id="ARBA00004651"/>
    </source>
</evidence>
<keyword evidence="5 6" id="KW-0472">Membrane</keyword>
<keyword evidence="4 6" id="KW-1133">Transmembrane helix</keyword>
<name>A0A0F9DRT1_9ZZZZ</name>
<keyword evidence="3 6" id="KW-0812">Transmembrane</keyword>
<comment type="subcellular location">
    <subcellularLocation>
        <location evidence="1">Cell membrane</location>
        <topology evidence="1">Multi-pass membrane protein</topology>
    </subcellularLocation>
</comment>
<dbReference type="PANTHER" id="PTHR43823:SF3">
    <property type="entry name" value="MULTIDRUG EXPORT PROTEIN MEPA"/>
    <property type="match status" value="1"/>
</dbReference>
<reference evidence="7" key="1">
    <citation type="journal article" date="2015" name="Nature">
        <title>Complex archaea that bridge the gap between prokaryotes and eukaryotes.</title>
        <authorList>
            <person name="Spang A."/>
            <person name="Saw J.H."/>
            <person name="Jorgensen S.L."/>
            <person name="Zaremba-Niedzwiedzka K."/>
            <person name="Martijn J."/>
            <person name="Lind A.E."/>
            <person name="van Eijk R."/>
            <person name="Schleper C."/>
            <person name="Guy L."/>
            <person name="Ettema T.J."/>
        </authorList>
    </citation>
    <scope>NUCLEOTIDE SEQUENCE</scope>
</reference>
<evidence type="ECO:0000313" key="7">
    <source>
        <dbReference type="EMBL" id="KKL20366.1"/>
    </source>
</evidence>
<dbReference type="GO" id="GO:0005886">
    <property type="term" value="C:plasma membrane"/>
    <property type="evidence" value="ECO:0007669"/>
    <property type="project" value="UniProtKB-SubCell"/>
</dbReference>
<dbReference type="EMBL" id="LAZR01038127">
    <property type="protein sequence ID" value="KKL20366.1"/>
    <property type="molecule type" value="Genomic_DNA"/>
</dbReference>
<dbReference type="InterPro" id="IPR051327">
    <property type="entry name" value="MATE_MepA_subfamily"/>
</dbReference>
<evidence type="ECO:0000256" key="6">
    <source>
        <dbReference type="SAM" id="Phobius"/>
    </source>
</evidence>
<protein>
    <recommendedName>
        <fullName evidence="8">Polysaccharide biosynthesis protein C-terminal domain-containing protein</fullName>
    </recommendedName>
</protein>
<evidence type="ECO:0000256" key="2">
    <source>
        <dbReference type="ARBA" id="ARBA00022475"/>
    </source>
</evidence>
<evidence type="ECO:0000256" key="3">
    <source>
        <dbReference type="ARBA" id="ARBA00022692"/>
    </source>
</evidence>
<feature type="transmembrane region" description="Helical" evidence="6">
    <location>
        <begin position="37"/>
        <end position="58"/>
    </location>
</feature>
<evidence type="ECO:0000256" key="5">
    <source>
        <dbReference type="ARBA" id="ARBA00023136"/>
    </source>
</evidence>
<dbReference type="AlphaFoldDB" id="A0A0F9DRT1"/>
<accession>A0A0F9DRT1</accession>
<organism evidence="7">
    <name type="scientific">marine sediment metagenome</name>
    <dbReference type="NCBI Taxonomy" id="412755"/>
    <lineage>
        <taxon>unclassified sequences</taxon>
        <taxon>metagenomes</taxon>
        <taxon>ecological metagenomes</taxon>
    </lineage>
</organism>